<dbReference type="Proteomes" id="UP001055117">
    <property type="component" value="Unassembled WGS sequence"/>
</dbReference>
<evidence type="ECO:0000313" key="2">
    <source>
        <dbReference type="Proteomes" id="UP001055117"/>
    </source>
</evidence>
<protein>
    <recommendedName>
        <fullName evidence="3">Peptidase C39-like domain-containing protein</fullName>
    </recommendedName>
</protein>
<dbReference type="EMBL" id="BPQG01000053">
    <property type="protein sequence ID" value="GJD45640.1"/>
    <property type="molecule type" value="Genomic_DNA"/>
</dbReference>
<evidence type="ECO:0000313" key="1">
    <source>
        <dbReference type="EMBL" id="GJD45640.1"/>
    </source>
</evidence>
<keyword evidence="2" id="KW-1185">Reference proteome</keyword>
<accession>A0ABQ4QLE6</accession>
<name>A0ABQ4QLE6_9HYPH</name>
<organism evidence="1 2">
    <name type="scientific">Methylobacterium cerastii</name>
    <dbReference type="NCBI Taxonomy" id="932741"/>
    <lineage>
        <taxon>Bacteria</taxon>
        <taxon>Pseudomonadati</taxon>
        <taxon>Pseudomonadota</taxon>
        <taxon>Alphaproteobacteria</taxon>
        <taxon>Hyphomicrobiales</taxon>
        <taxon>Methylobacteriaceae</taxon>
        <taxon>Methylobacterium</taxon>
    </lineage>
</organism>
<reference evidence="1 2" key="1">
    <citation type="journal article" date="2021" name="Front. Microbiol.">
        <title>Comprehensive Comparative Genomics and Phenotyping of Methylobacterium Species.</title>
        <authorList>
            <person name="Alessa O."/>
            <person name="Ogura Y."/>
            <person name="Fujitani Y."/>
            <person name="Takami H."/>
            <person name="Hayashi T."/>
            <person name="Sahin N."/>
            <person name="Tani A."/>
        </authorList>
    </citation>
    <scope>NUCLEOTIDE SEQUENCE [LARGE SCALE GENOMIC DNA]</scope>
    <source>
        <strain evidence="1 2">DSM 23679</strain>
    </source>
</reference>
<comment type="caution">
    <text evidence="1">The sequence shown here is derived from an EMBL/GenBank/DDBJ whole genome shotgun (WGS) entry which is preliminary data.</text>
</comment>
<dbReference type="RefSeq" id="WP_238272629.1">
    <property type="nucleotide sequence ID" value="NZ_BPQG01000053.1"/>
</dbReference>
<sequence>MEGAQWQRRADRPDHAAAFAAIGLAGFAPAAGKPVTAPKWAAPASGPYTPCRQGSYKEAQGNGNGEKNQSIARYDCALCGLTMAATFFGTRSEYWPVDLTPKDFDPHRANTICRKAGAFSGFHLAMGKAAAALGMPYDGYGFAASLNEGDIDLVDANLKRGKPVAANVDYKKGSCDDHWILLTGAAGAIYSAIDPATGKRVK</sequence>
<gene>
    <name evidence="1" type="ORF">AFCDBAGC_3514</name>
</gene>
<proteinExistence type="predicted"/>
<evidence type="ECO:0008006" key="3">
    <source>
        <dbReference type="Google" id="ProtNLM"/>
    </source>
</evidence>